<proteinExistence type="predicted"/>
<dbReference type="Proteomes" id="UP000232722">
    <property type="component" value="Unassembled WGS sequence"/>
</dbReference>
<accession>A0A2I1FNQ7</accession>
<protein>
    <submittedName>
        <fullName evidence="1">Uncharacterized protein</fullName>
    </submittedName>
</protein>
<sequence>MSKLFRFNQMTKYFELNLRKKLKEKLQDQFEPFHAKFLAMQKLNRSSCLTDVVGKIQRIFDQQSKRTILSEYKNEIPTRGIPSIMDKYFSNLDKILREYLTPQILQKQRDQIVQSLYYDIVLIKDWQPLLEEQGGHTNYHLADHLPIIYIDYHIFLKVSSKAIFAQKKFIIILFDNSGYQKCTIKLLWQKKM</sequence>
<reference evidence="1 2" key="1">
    <citation type="submission" date="2016-04" db="EMBL/GenBank/DDBJ databases">
        <title>Genome analyses suggest a sexual origin of heterokaryosis in a supposedly ancient asexual fungus.</title>
        <authorList>
            <person name="Ropars J."/>
            <person name="Sedzielewska K."/>
            <person name="Noel J."/>
            <person name="Charron P."/>
            <person name="Farinelli L."/>
            <person name="Marton T."/>
            <person name="Kruger M."/>
            <person name="Pelin A."/>
            <person name="Brachmann A."/>
            <person name="Corradi N."/>
        </authorList>
    </citation>
    <scope>NUCLEOTIDE SEQUENCE [LARGE SCALE GENOMIC DNA]</scope>
    <source>
        <strain evidence="1 2">A5</strain>
    </source>
</reference>
<gene>
    <name evidence="1" type="ORF">RhiirA5_441467</name>
</gene>
<dbReference type="VEuPathDB" id="FungiDB:RhiirA1_430343"/>
<name>A0A2I1FNQ7_9GLOM</name>
<reference evidence="1 2" key="2">
    <citation type="submission" date="2017-09" db="EMBL/GenBank/DDBJ databases">
        <title>Extensive intraspecific genome diversity in a model arbuscular mycorrhizal fungus.</title>
        <authorList>
            <person name="Chen E.C."/>
            <person name="Morin E."/>
            <person name="Beaudet D."/>
            <person name="Noel J."/>
            <person name="Ndikumana S."/>
            <person name="Charron P."/>
            <person name="St-Onge C."/>
            <person name="Giorgi J."/>
            <person name="Grigoriev I.V."/>
            <person name="Roux C."/>
            <person name="Martin F.M."/>
            <person name="Corradi N."/>
        </authorList>
    </citation>
    <scope>NUCLEOTIDE SEQUENCE [LARGE SCALE GENOMIC DNA]</scope>
    <source>
        <strain evidence="1 2">A5</strain>
    </source>
</reference>
<comment type="caution">
    <text evidence="1">The sequence shown here is derived from an EMBL/GenBank/DDBJ whole genome shotgun (WGS) entry which is preliminary data.</text>
</comment>
<evidence type="ECO:0000313" key="1">
    <source>
        <dbReference type="EMBL" id="PKB93373.1"/>
    </source>
</evidence>
<dbReference type="VEuPathDB" id="FungiDB:RhiirFUN_024236"/>
<evidence type="ECO:0000313" key="2">
    <source>
        <dbReference type="Proteomes" id="UP000232722"/>
    </source>
</evidence>
<dbReference type="EMBL" id="LLXJ01008198">
    <property type="protein sequence ID" value="PKB93373.1"/>
    <property type="molecule type" value="Genomic_DNA"/>
</dbReference>
<dbReference type="VEuPathDB" id="FungiDB:FUN_007634"/>
<dbReference type="AlphaFoldDB" id="A0A2I1FNQ7"/>
<organism evidence="1 2">
    <name type="scientific">Rhizophagus irregularis</name>
    <dbReference type="NCBI Taxonomy" id="588596"/>
    <lineage>
        <taxon>Eukaryota</taxon>
        <taxon>Fungi</taxon>
        <taxon>Fungi incertae sedis</taxon>
        <taxon>Mucoromycota</taxon>
        <taxon>Glomeromycotina</taxon>
        <taxon>Glomeromycetes</taxon>
        <taxon>Glomerales</taxon>
        <taxon>Glomeraceae</taxon>
        <taxon>Rhizophagus</taxon>
    </lineage>
</organism>
<dbReference type="OrthoDB" id="2406606at2759"/>